<evidence type="ECO:0000256" key="12">
    <source>
        <dbReference type="ARBA" id="ARBA00022840"/>
    </source>
</evidence>
<dbReference type="InterPro" id="IPR001611">
    <property type="entry name" value="Leu-rich_rpt"/>
</dbReference>
<keyword evidence="11" id="KW-0418">Kinase</keyword>
<dbReference type="CDD" id="cd14066">
    <property type="entry name" value="STKc_IRAK"/>
    <property type="match status" value="1"/>
</dbReference>
<evidence type="ECO:0000256" key="19">
    <source>
        <dbReference type="PROSITE-ProRule" id="PRU10141"/>
    </source>
</evidence>
<dbReference type="GO" id="GO:0004674">
    <property type="term" value="F:protein serine/threonine kinase activity"/>
    <property type="evidence" value="ECO:0007669"/>
    <property type="project" value="UniProtKB-KW"/>
</dbReference>
<evidence type="ECO:0000256" key="16">
    <source>
        <dbReference type="ARBA" id="ARBA00023170"/>
    </source>
</evidence>
<keyword evidence="4" id="KW-0723">Serine/threonine-protein kinase</keyword>
<accession>A0A6P8D789</accession>
<dbReference type="GeneID" id="116202025"/>
<evidence type="ECO:0000256" key="18">
    <source>
        <dbReference type="ARBA" id="ARBA00048679"/>
    </source>
</evidence>
<evidence type="ECO:0000256" key="5">
    <source>
        <dbReference type="ARBA" id="ARBA00022614"/>
    </source>
</evidence>
<dbReference type="PRINTS" id="PR00019">
    <property type="entry name" value="LEURICHRPT"/>
</dbReference>
<gene>
    <name evidence="25" type="primary">LOC116202025</name>
</gene>
<evidence type="ECO:0000256" key="10">
    <source>
        <dbReference type="ARBA" id="ARBA00022741"/>
    </source>
</evidence>
<feature type="region of interest" description="Disordered" evidence="20">
    <location>
        <begin position="859"/>
        <end position="898"/>
    </location>
</feature>
<dbReference type="FunFam" id="3.80.10.10:FF:000129">
    <property type="entry name" value="Leucine-rich repeat receptor-like kinase"/>
    <property type="match status" value="1"/>
</dbReference>
<dbReference type="Gene3D" id="3.80.10.10">
    <property type="entry name" value="Ribonuclease Inhibitor"/>
    <property type="match status" value="1"/>
</dbReference>
<keyword evidence="6" id="KW-0808">Transferase</keyword>
<keyword evidence="10 19" id="KW-0547">Nucleotide-binding</keyword>
<evidence type="ECO:0000256" key="6">
    <source>
        <dbReference type="ARBA" id="ARBA00022679"/>
    </source>
</evidence>
<dbReference type="PROSITE" id="PS00108">
    <property type="entry name" value="PROTEIN_KINASE_ST"/>
    <property type="match status" value="1"/>
</dbReference>
<evidence type="ECO:0000256" key="1">
    <source>
        <dbReference type="ARBA" id="ARBA00004162"/>
    </source>
</evidence>
<comment type="subcellular location">
    <subcellularLocation>
        <location evidence="1">Cell membrane</location>
        <topology evidence="1">Single-pass membrane protein</topology>
    </subcellularLocation>
</comment>
<keyword evidence="16" id="KW-0675">Receptor</keyword>
<evidence type="ECO:0000256" key="21">
    <source>
        <dbReference type="SAM" id="Phobius"/>
    </source>
</evidence>
<dbReference type="RefSeq" id="XP_031389391.1">
    <property type="nucleotide sequence ID" value="XM_031533531.1"/>
</dbReference>
<keyword evidence="14 21" id="KW-0472">Membrane</keyword>
<sequence length="912" mass="101326">MEILSMFLLFLFVLWTISATRILVLGEDPNNPGFISIDCGAANPNNDPDLNIYYETDDGFVDSGHNQQVSSDFMYGRLRQSSKTLRVFPNGTRNCYTIRPTSGGNSSKYLIRAAFLYGNYDGQSQPPTFDLYIGVNYWATINFSSIDSYIHNEIIHVVPSADHTIQVCLVKTSTGIPFISSLELRPLNDTMYQTDATTLALYKRLNIGSNANIRHPQDVHDRLWWADDTNYTATTKFGRWNLTSDPVLVRRSDSYDVPVGVLETFSMADSTGSLSINWQTTIAADKWIVYFHFAEMVDLSLLRDFTIYINGKNLTKISLEYLTPVTIPSEQFTSGIGFNFRFVPTYAGQSPILNAVEVYYLLDPSRIPTALDDANAMNGIKTMYNVMKESWQGDPCVPTNFTWEGVNCSTEDPPRITSLNLSSSGLKGNMANSLANLTELEYLNLSHNELTGSVPEFLAKLENLKVLDLTANKLSGSVPKNLLRRASANTLQLSLAENPNLCTSGSCGLSKKTKKLIIITSASGCTVVVVGCIWIVLWRKQSAKRRKSMESKKGNSESGSKGISGKIMRRFTLEEVARVTENFNVKKIIGEGNFGKVFRGKLDDGTEVAVKKLSRSAKEGPKQFETEAKLLLKIHHRNLVALLGFCDEPENMALIYEYLAKGNLHENLSGKNANFLTWDQRLCIAVDAAKGLDYLHNDCNPPIIHRDIKTANILLDEHLQAKISDFGLSRIFSSTDGTFITTDPVGTRGYLDPEYCKSRSLTKKSDVYSFGVVLLELITARPVQGMEHVVDWAAQEVKKENYLQQIVDPRLDGQYDSDSADKLVTIAISCVEKAAAQRPDIHKVHADLKACRDLTLERSQGTASKGGESNISSYNDVQSSSIEYPSSSQSTSSSSSAWSNLWRGFTEAFFSS</sequence>
<evidence type="ECO:0000256" key="3">
    <source>
        <dbReference type="ARBA" id="ARBA00022475"/>
    </source>
</evidence>
<dbReference type="PANTHER" id="PTHR45631">
    <property type="entry name" value="OS07G0107800 PROTEIN-RELATED"/>
    <property type="match status" value="1"/>
</dbReference>
<dbReference type="SMART" id="SM00220">
    <property type="entry name" value="S_TKc"/>
    <property type="match status" value="1"/>
</dbReference>
<proteinExistence type="predicted"/>
<evidence type="ECO:0000313" key="24">
    <source>
        <dbReference type="Proteomes" id="UP000515151"/>
    </source>
</evidence>
<feature type="compositionally biased region" description="Polar residues" evidence="20">
    <location>
        <begin position="859"/>
        <end position="878"/>
    </location>
</feature>
<keyword evidence="9" id="KW-0677">Repeat</keyword>
<keyword evidence="12 19" id="KW-0067">ATP-binding</keyword>
<dbReference type="Proteomes" id="UP000515151">
    <property type="component" value="Chromosome 3"/>
</dbReference>
<dbReference type="InterPro" id="IPR001245">
    <property type="entry name" value="Ser-Thr/Tyr_kinase_cat_dom"/>
</dbReference>
<protein>
    <recommendedName>
        <fullName evidence="2">non-specific serine/threonine protein kinase</fullName>
        <ecNumber evidence="2">2.7.11.1</ecNumber>
    </recommendedName>
</protein>
<dbReference type="InterPro" id="IPR024788">
    <property type="entry name" value="Malectin-like_Carb-bd_dom"/>
</dbReference>
<feature type="transmembrane region" description="Helical" evidence="21">
    <location>
        <begin position="516"/>
        <end position="538"/>
    </location>
</feature>
<dbReference type="PANTHER" id="PTHR45631:SF206">
    <property type="entry name" value="PROTEIN KINASE DOMAIN-CONTAINING PROTEIN"/>
    <property type="match status" value="1"/>
</dbReference>
<feature type="compositionally biased region" description="Low complexity" evidence="20">
    <location>
        <begin position="879"/>
        <end position="898"/>
    </location>
</feature>
<evidence type="ECO:0000256" key="11">
    <source>
        <dbReference type="ARBA" id="ARBA00022777"/>
    </source>
</evidence>
<keyword evidence="5" id="KW-0433">Leucine-rich repeat</keyword>
<evidence type="ECO:0000313" key="25">
    <source>
        <dbReference type="RefSeq" id="XP_031389391.1"/>
    </source>
</evidence>
<dbReference type="FunFam" id="3.30.200.20:FF:000039">
    <property type="entry name" value="receptor-like protein kinase FERONIA"/>
    <property type="match status" value="1"/>
</dbReference>
<organism evidence="24 25">
    <name type="scientific">Punica granatum</name>
    <name type="common">Pomegranate</name>
    <dbReference type="NCBI Taxonomy" id="22663"/>
    <lineage>
        <taxon>Eukaryota</taxon>
        <taxon>Viridiplantae</taxon>
        <taxon>Streptophyta</taxon>
        <taxon>Embryophyta</taxon>
        <taxon>Tracheophyta</taxon>
        <taxon>Spermatophyta</taxon>
        <taxon>Magnoliopsida</taxon>
        <taxon>eudicotyledons</taxon>
        <taxon>Gunneridae</taxon>
        <taxon>Pentapetalae</taxon>
        <taxon>rosids</taxon>
        <taxon>malvids</taxon>
        <taxon>Myrtales</taxon>
        <taxon>Lythraceae</taxon>
        <taxon>Punica</taxon>
    </lineage>
</organism>
<comment type="catalytic activity">
    <reaction evidence="18">
        <text>L-seryl-[protein] + ATP = O-phospho-L-seryl-[protein] + ADP + H(+)</text>
        <dbReference type="Rhea" id="RHEA:17989"/>
        <dbReference type="Rhea" id="RHEA-COMP:9863"/>
        <dbReference type="Rhea" id="RHEA-COMP:11604"/>
        <dbReference type="ChEBI" id="CHEBI:15378"/>
        <dbReference type="ChEBI" id="CHEBI:29999"/>
        <dbReference type="ChEBI" id="CHEBI:30616"/>
        <dbReference type="ChEBI" id="CHEBI:83421"/>
        <dbReference type="ChEBI" id="CHEBI:456216"/>
        <dbReference type="EC" id="2.7.11.1"/>
    </reaction>
</comment>
<dbReference type="Gene3D" id="3.30.200.20">
    <property type="entry name" value="Phosphorylase Kinase, domain 1"/>
    <property type="match status" value="1"/>
</dbReference>
<dbReference type="SUPFAM" id="SSF56112">
    <property type="entry name" value="Protein kinase-like (PK-like)"/>
    <property type="match status" value="1"/>
</dbReference>
<dbReference type="OrthoDB" id="2017114at2759"/>
<keyword evidence="13 21" id="KW-1133">Transmembrane helix</keyword>
<reference evidence="24" key="1">
    <citation type="journal article" date="2020" name="Plant Biotechnol. J.">
        <title>The pomegranate (Punica granatum L.) draft genome dissects genetic divergence between soft- and hard-seeded cultivars.</title>
        <authorList>
            <person name="Luo X."/>
            <person name="Li H."/>
            <person name="Wu Z."/>
            <person name="Yao W."/>
            <person name="Zhao P."/>
            <person name="Cao D."/>
            <person name="Yu H."/>
            <person name="Li K."/>
            <person name="Poudel K."/>
            <person name="Zhao D."/>
            <person name="Zhang F."/>
            <person name="Xia X."/>
            <person name="Chen L."/>
            <person name="Wang Q."/>
            <person name="Jing D."/>
            <person name="Cao S."/>
        </authorList>
    </citation>
    <scope>NUCLEOTIDE SEQUENCE [LARGE SCALE GENOMIC DNA]</scope>
    <source>
        <strain evidence="24">cv. Tunisia</strain>
    </source>
</reference>
<dbReference type="AlphaFoldDB" id="A0A6P8D789"/>
<dbReference type="GO" id="GO:0045087">
    <property type="term" value="P:innate immune response"/>
    <property type="evidence" value="ECO:0007669"/>
    <property type="project" value="UniProtKB-ARBA"/>
</dbReference>
<evidence type="ECO:0000256" key="14">
    <source>
        <dbReference type="ARBA" id="ARBA00023136"/>
    </source>
</evidence>
<dbReference type="Pfam" id="PF12819">
    <property type="entry name" value="Malectin_like"/>
    <property type="match status" value="1"/>
</dbReference>
<evidence type="ECO:0000256" key="7">
    <source>
        <dbReference type="ARBA" id="ARBA00022692"/>
    </source>
</evidence>
<evidence type="ECO:0000256" key="22">
    <source>
        <dbReference type="SAM" id="SignalP"/>
    </source>
</evidence>
<comment type="catalytic activity">
    <reaction evidence="17">
        <text>L-threonyl-[protein] + ATP = O-phospho-L-threonyl-[protein] + ADP + H(+)</text>
        <dbReference type="Rhea" id="RHEA:46608"/>
        <dbReference type="Rhea" id="RHEA-COMP:11060"/>
        <dbReference type="Rhea" id="RHEA-COMP:11605"/>
        <dbReference type="ChEBI" id="CHEBI:15378"/>
        <dbReference type="ChEBI" id="CHEBI:30013"/>
        <dbReference type="ChEBI" id="CHEBI:30616"/>
        <dbReference type="ChEBI" id="CHEBI:61977"/>
        <dbReference type="ChEBI" id="CHEBI:456216"/>
        <dbReference type="EC" id="2.7.11.1"/>
    </reaction>
</comment>
<keyword evidence="7 21" id="KW-0812">Transmembrane</keyword>
<keyword evidence="24" id="KW-1185">Reference proteome</keyword>
<dbReference type="InterPro" id="IPR017441">
    <property type="entry name" value="Protein_kinase_ATP_BS"/>
</dbReference>
<keyword evidence="8 22" id="KW-0732">Signal</keyword>
<dbReference type="PROSITE" id="PS50011">
    <property type="entry name" value="PROTEIN_KINASE_DOM"/>
    <property type="match status" value="1"/>
</dbReference>
<feature type="chain" id="PRO_5028370416" description="non-specific serine/threonine protein kinase" evidence="22">
    <location>
        <begin position="20"/>
        <end position="912"/>
    </location>
</feature>
<evidence type="ECO:0000256" key="17">
    <source>
        <dbReference type="ARBA" id="ARBA00047899"/>
    </source>
</evidence>
<feature type="signal peptide" evidence="22">
    <location>
        <begin position="1"/>
        <end position="19"/>
    </location>
</feature>
<dbReference type="Gene3D" id="1.10.510.10">
    <property type="entry name" value="Transferase(Phosphotransferase) domain 1"/>
    <property type="match status" value="1"/>
</dbReference>
<keyword evidence="3" id="KW-1003">Cell membrane</keyword>
<evidence type="ECO:0000259" key="23">
    <source>
        <dbReference type="PROSITE" id="PS50011"/>
    </source>
</evidence>
<dbReference type="PROSITE" id="PS00107">
    <property type="entry name" value="PROTEIN_KINASE_ATP"/>
    <property type="match status" value="1"/>
</dbReference>
<evidence type="ECO:0000256" key="4">
    <source>
        <dbReference type="ARBA" id="ARBA00022527"/>
    </source>
</evidence>
<name>A0A6P8D789_PUNGR</name>
<dbReference type="InterPro" id="IPR000719">
    <property type="entry name" value="Prot_kinase_dom"/>
</dbReference>
<evidence type="ECO:0000256" key="15">
    <source>
        <dbReference type="ARBA" id="ARBA00023157"/>
    </source>
</evidence>
<dbReference type="GO" id="GO:0005524">
    <property type="term" value="F:ATP binding"/>
    <property type="evidence" value="ECO:0007669"/>
    <property type="project" value="UniProtKB-UniRule"/>
</dbReference>
<dbReference type="FunFam" id="1.10.510.10:FF:000468">
    <property type="entry name" value="PTI1-like tyrosine-protein kinase 3"/>
    <property type="match status" value="1"/>
</dbReference>
<dbReference type="EC" id="2.7.11.1" evidence="2"/>
<evidence type="ECO:0000256" key="8">
    <source>
        <dbReference type="ARBA" id="ARBA00022729"/>
    </source>
</evidence>
<dbReference type="InterPro" id="IPR032675">
    <property type="entry name" value="LRR_dom_sf"/>
</dbReference>
<feature type="binding site" evidence="19">
    <location>
        <position position="612"/>
    </location>
    <ligand>
        <name>ATP</name>
        <dbReference type="ChEBI" id="CHEBI:30616"/>
    </ligand>
</feature>
<evidence type="ECO:0000256" key="9">
    <source>
        <dbReference type="ARBA" id="ARBA00022737"/>
    </source>
</evidence>
<keyword evidence="15" id="KW-1015">Disulfide bond</keyword>
<evidence type="ECO:0000256" key="20">
    <source>
        <dbReference type="SAM" id="MobiDB-lite"/>
    </source>
</evidence>
<evidence type="ECO:0000256" key="2">
    <source>
        <dbReference type="ARBA" id="ARBA00012513"/>
    </source>
</evidence>
<evidence type="ECO:0000256" key="13">
    <source>
        <dbReference type="ARBA" id="ARBA00022989"/>
    </source>
</evidence>
<feature type="domain" description="Protein kinase" evidence="23">
    <location>
        <begin position="583"/>
        <end position="848"/>
    </location>
</feature>
<reference evidence="25" key="2">
    <citation type="submission" date="2025-08" db="UniProtKB">
        <authorList>
            <consortium name="RefSeq"/>
        </authorList>
    </citation>
    <scope>IDENTIFICATION</scope>
    <source>
        <tissue evidence="25">Leaf</tissue>
    </source>
</reference>
<dbReference type="InterPro" id="IPR008271">
    <property type="entry name" value="Ser/Thr_kinase_AS"/>
</dbReference>
<dbReference type="Pfam" id="PF13855">
    <property type="entry name" value="LRR_8"/>
    <property type="match status" value="1"/>
</dbReference>
<dbReference type="GO" id="GO:0005886">
    <property type="term" value="C:plasma membrane"/>
    <property type="evidence" value="ECO:0007669"/>
    <property type="project" value="UniProtKB-SubCell"/>
</dbReference>
<dbReference type="SUPFAM" id="SSF52058">
    <property type="entry name" value="L domain-like"/>
    <property type="match status" value="1"/>
</dbReference>
<dbReference type="InterPro" id="IPR011009">
    <property type="entry name" value="Kinase-like_dom_sf"/>
</dbReference>
<dbReference type="Pfam" id="PF07714">
    <property type="entry name" value="PK_Tyr_Ser-Thr"/>
    <property type="match status" value="1"/>
</dbReference>